<feature type="region of interest" description="Disordered" evidence="1">
    <location>
        <begin position="190"/>
        <end position="277"/>
    </location>
</feature>
<evidence type="ECO:0000256" key="1">
    <source>
        <dbReference type="SAM" id="MobiDB-lite"/>
    </source>
</evidence>
<gene>
    <name evidence="2" type="ORF">ERS007681_00722</name>
</gene>
<dbReference type="Proteomes" id="UP000048289">
    <property type="component" value="Unassembled WGS sequence"/>
</dbReference>
<accession>A0A655IQW6</accession>
<evidence type="ECO:0000313" key="3">
    <source>
        <dbReference type="Proteomes" id="UP000048289"/>
    </source>
</evidence>
<evidence type="ECO:0000313" key="2">
    <source>
        <dbReference type="EMBL" id="CFE37329.1"/>
    </source>
</evidence>
<feature type="compositionally biased region" description="Basic residues" evidence="1">
    <location>
        <begin position="82"/>
        <end position="96"/>
    </location>
</feature>
<feature type="compositionally biased region" description="Basic residues" evidence="1">
    <location>
        <begin position="192"/>
        <end position="211"/>
    </location>
</feature>
<dbReference type="EMBL" id="CFOE01000056">
    <property type="protein sequence ID" value="CFE37329.1"/>
    <property type="molecule type" value="Genomic_DNA"/>
</dbReference>
<dbReference type="AlphaFoldDB" id="A0A655IQW6"/>
<organism evidence="2 3">
    <name type="scientific">Mycobacterium tuberculosis</name>
    <dbReference type="NCBI Taxonomy" id="1773"/>
    <lineage>
        <taxon>Bacteria</taxon>
        <taxon>Bacillati</taxon>
        <taxon>Actinomycetota</taxon>
        <taxon>Actinomycetes</taxon>
        <taxon>Mycobacteriales</taxon>
        <taxon>Mycobacteriaceae</taxon>
        <taxon>Mycobacterium</taxon>
        <taxon>Mycobacterium tuberculosis complex</taxon>
    </lineage>
</organism>
<feature type="compositionally biased region" description="Basic and acidic residues" evidence="1">
    <location>
        <begin position="228"/>
        <end position="238"/>
    </location>
</feature>
<feature type="region of interest" description="Disordered" evidence="1">
    <location>
        <begin position="32"/>
        <end position="56"/>
    </location>
</feature>
<sequence>MTRPGRTSADRRIPFRSLHGCGGWCAARSTRSGRDRRYAHVAGRPGRSAPGSGTPRSVAWCSCPEWRAWVHQVRATAPGRCARVRPAARRSPRPRPPRSEPVSPRRASPDRPPRCRPCRHAPARTPSSWRWRPCGIDGCWWSDAGPGRSRGRWSLGRAAAWSRCRRPPPGPGGRHGRSCARASRFRGLGRCGSHRRLPDRGSAPRRTRRAAGRPPPVGVCCPPGANSRRPETCRESQVHARRRRWPRPPSPPSSCPRRQIPSPRVAPDAPVPGGGPR</sequence>
<feature type="region of interest" description="Disordered" evidence="1">
    <location>
        <begin position="80"/>
        <end position="126"/>
    </location>
</feature>
<feature type="compositionally biased region" description="Low complexity" evidence="1">
    <location>
        <begin position="255"/>
        <end position="268"/>
    </location>
</feature>
<name>A0A655IQW6_MYCTX</name>
<protein>
    <submittedName>
        <fullName evidence="2">Uncharacterized protein</fullName>
    </submittedName>
</protein>
<reference evidence="2 3" key="1">
    <citation type="submission" date="2015-03" db="EMBL/GenBank/DDBJ databases">
        <authorList>
            <consortium name="Pathogen Informatics"/>
        </authorList>
    </citation>
    <scope>NUCLEOTIDE SEQUENCE [LARGE SCALE GENOMIC DNA]</scope>
    <source>
        <strain evidence="2 3">G09901357</strain>
    </source>
</reference>
<proteinExistence type="predicted"/>